<evidence type="ECO:0000256" key="1">
    <source>
        <dbReference type="SAM" id="MobiDB-lite"/>
    </source>
</evidence>
<organism evidence="2 3">
    <name type="scientific">Sphaerosporella brunnea</name>
    <dbReference type="NCBI Taxonomy" id="1250544"/>
    <lineage>
        <taxon>Eukaryota</taxon>
        <taxon>Fungi</taxon>
        <taxon>Dikarya</taxon>
        <taxon>Ascomycota</taxon>
        <taxon>Pezizomycotina</taxon>
        <taxon>Pezizomycetes</taxon>
        <taxon>Pezizales</taxon>
        <taxon>Pyronemataceae</taxon>
        <taxon>Sphaerosporella</taxon>
    </lineage>
</organism>
<reference evidence="2 3" key="1">
    <citation type="submission" date="2019-09" db="EMBL/GenBank/DDBJ databases">
        <title>Draft genome of the ectomycorrhizal ascomycete Sphaerosporella brunnea.</title>
        <authorList>
            <consortium name="DOE Joint Genome Institute"/>
            <person name="Benucci G.M."/>
            <person name="Marozzi G."/>
            <person name="Antonielli L."/>
            <person name="Sanchez S."/>
            <person name="Marco P."/>
            <person name="Wang X."/>
            <person name="Falini L.B."/>
            <person name="Barry K."/>
            <person name="Haridas S."/>
            <person name="Lipzen A."/>
            <person name="Labutti K."/>
            <person name="Grigoriev I.V."/>
            <person name="Murat C."/>
            <person name="Martin F."/>
            <person name="Albertini E."/>
            <person name="Donnini D."/>
            <person name="Bonito G."/>
        </authorList>
    </citation>
    <scope>NUCLEOTIDE SEQUENCE [LARGE SCALE GENOMIC DNA]</scope>
    <source>
        <strain evidence="2 3">Sb_GMNB300</strain>
    </source>
</reference>
<name>A0A5J5F2V8_9PEZI</name>
<gene>
    <name evidence="2" type="ORF">FN846DRAFT_888473</name>
</gene>
<proteinExistence type="predicted"/>
<evidence type="ECO:0000313" key="3">
    <source>
        <dbReference type="Proteomes" id="UP000326924"/>
    </source>
</evidence>
<accession>A0A5J5F2V8</accession>
<comment type="caution">
    <text evidence="2">The sequence shown here is derived from an EMBL/GenBank/DDBJ whole genome shotgun (WGS) entry which is preliminary data.</text>
</comment>
<dbReference type="EMBL" id="VXIS01000047">
    <property type="protein sequence ID" value="KAA8910308.1"/>
    <property type="molecule type" value="Genomic_DNA"/>
</dbReference>
<dbReference type="Proteomes" id="UP000326924">
    <property type="component" value="Unassembled WGS sequence"/>
</dbReference>
<sequence>MPRMSDFPTFDGQGSSLLEWTSQIQLLLPAYFPFYDKLGKPGLLLLVNFCIGLFTGNAAERAATETFRIPDTAATSEEVLAPLIGMIKGAFKDPTVVKSARDKLREFTGHGFTFVRFRLEFETLCRKAEVQIHHKTSTSMVAECFRTALSPSNLRTVRSTPVLGIDDCCDPMDLTLEEMYRILEPRWYVQYPKQDAPGRSAKPATVAVRAAPIEKTAAGATVPTDVPKDCRGPLSEGGDADQSQALKDRLKDTRRCWFCRQTGCAGSPANGNVPDNLCRDAMGLCPRFKRFAARGGAVEE</sequence>
<evidence type="ECO:0000313" key="2">
    <source>
        <dbReference type="EMBL" id="KAA8910308.1"/>
    </source>
</evidence>
<dbReference type="AlphaFoldDB" id="A0A5J5F2V8"/>
<feature type="region of interest" description="Disordered" evidence="1">
    <location>
        <begin position="222"/>
        <end position="245"/>
    </location>
</feature>
<dbReference type="InParanoid" id="A0A5J5F2V8"/>
<keyword evidence="3" id="KW-1185">Reference proteome</keyword>
<protein>
    <submittedName>
        <fullName evidence="2">Uncharacterized protein</fullName>
    </submittedName>
</protein>